<evidence type="ECO:0000256" key="1">
    <source>
        <dbReference type="ARBA" id="ARBA00009600"/>
    </source>
</evidence>
<dbReference type="SUPFAM" id="SSF143456">
    <property type="entry name" value="VC0467-like"/>
    <property type="match status" value="1"/>
</dbReference>
<sequence length="235" mass="25322">MIRRATKAKWSGPEIRQTHAEKVAKKTRAPHMHPMAFPHISLLERSVRPGGTLTGLLLVATPALSVTPFDRSVIYLCAHASGEGAMGLVINRRLPKPGFEDLLEQLEIAPAPPLRRLGLCAGGPLEDTRGFVLHSSDWKGEGSMPVTGSATLTASLDVLKEIAEGGGPRDALLAMGHASWEAGQLEEEIFQHDAWLLAPASREIVFGHDHAAKWRQALASINIDPIRLTGRAGHA</sequence>
<evidence type="ECO:0000313" key="4">
    <source>
        <dbReference type="Proteomes" id="UP000077349"/>
    </source>
</evidence>
<dbReference type="Pfam" id="PF02622">
    <property type="entry name" value="DUF179"/>
    <property type="match status" value="1"/>
</dbReference>
<dbReference type="Proteomes" id="UP000077349">
    <property type="component" value="Unassembled WGS sequence"/>
</dbReference>
<dbReference type="EMBL" id="LVHD01000015">
    <property type="protein sequence ID" value="OAG77255.1"/>
    <property type="molecule type" value="Genomic_DNA"/>
</dbReference>
<dbReference type="Gene3D" id="3.40.1740.10">
    <property type="entry name" value="VC0467-like"/>
    <property type="match status" value="1"/>
</dbReference>
<dbReference type="GO" id="GO:0005829">
    <property type="term" value="C:cytosol"/>
    <property type="evidence" value="ECO:0007669"/>
    <property type="project" value="TreeGrafter"/>
</dbReference>
<dbReference type="STRING" id="178901.AmDm5_1649"/>
<dbReference type="eggNOG" id="COG1678">
    <property type="taxonomic scope" value="Bacteria"/>
</dbReference>
<dbReference type="HAMAP" id="MF_00758">
    <property type="entry name" value="UPF0301"/>
    <property type="match status" value="1"/>
</dbReference>
<dbReference type="PANTHER" id="PTHR30327">
    <property type="entry name" value="UNCHARACTERIZED PROTEIN YQGE"/>
    <property type="match status" value="1"/>
</dbReference>
<proteinExistence type="inferred from homology"/>
<comment type="similarity">
    <text evidence="1 2">Belongs to the UPF0301 (AlgH) family.</text>
</comment>
<accession>A0A177GD27</accession>
<gene>
    <name evidence="3" type="ORF">Amal_01505</name>
</gene>
<reference evidence="3 4" key="1">
    <citation type="submission" date="2016-03" db="EMBL/GenBank/DDBJ databases">
        <title>Draft genome sequence of Acetobacter malorum CECT 7742, a strain isolated from strawberry vinegar.</title>
        <authorList>
            <person name="Sainz F."/>
            <person name="Mas A."/>
            <person name="Torija M.J."/>
        </authorList>
    </citation>
    <scope>NUCLEOTIDE SEQUENCE [LARGE SCALE GENOMIC DNA]</scope>
    <source>
        <strain evidence="3 4">CECT 7742</strain>
    </source>
</reference>
<comment type="caution">
    <text evidence="3">The sequence shown here is derived from an EMBL/GenBank/DDBJ whole genome shotgun (WGS) entry which is preliminary data.</text>
</comment>
<dbReference type="AlphaFoldDB" id="A0A177GD27"/>
<dbReference type="PANTHER" id="PTHR30327:SF1">
    <property type="entry name" value="UPF0301 PROTEIN YQGE"/>
    <property type="match status" value="1"/>
</dbReference>
<name>A0A177GD27_9PROT</name>
<evidence type="ECO:0000313" key="3">
    <source>
        <dbReference type="EMBL" id="OAG77255.1"/>
    </source>
</evidence>
<dbReference type="InterPro" id="IPR003774">
    <property type="entry name" value="AlgH-like"/>
</dbReference>
<dbReference type="PATRIC" id="fig|178901.16.peg.1599"/>
<protein>
    <recommendedName>
        <fullName evidence="2">UPF0301 protein Amal_01505</fullName>
    </recommendedName>
</protein>
<evidence type="ECO:0000256" key="2">
    <source>
        <dbReference type="HAMAP-Rule" id="MF_00758"/>
    </source>
</evidence>
<organism evidence="3 4">
    <name type="scientific">Acetobacter malorum</name>
    <dbReference type="NCBI Taxonomy" id="178901"/>
    <lineage>
        <taxon>Bacteria</taxon>
        <taxon>Pseudomonadati</taxon>
        <taxon>Pseudomonadota</taxon>
        <taxon>Alphaproteobacteria</taxon>
        <taxon>Acetobacterales</taxon>
        <taxon>Acetobacteraceae</taxon>
        <taxon>Acetobacter</taxon>
    </lineage>
</organism>